<accession>A0ABR3P4N5</accession>
<dbReference type="RefSeq" id="XP_069197333.1">
    <property type="nucleotide sequence ID" value="XM_069346121.1"/>
</dbReference>
<gene>
    <name evidence="4" type="ORF">AAFC00_006206</name>
</gene>
<name>A0ABR3P4N5_9PEZI</name>
<dbReference type="PANTHER" id="PTHR44068:SF1">
    <property type="entry name" value="HYPOTHETICAL LOC100005854"/>
    <property type="match status" value="1"/>
</dbReference>
<evidence type="ECO:0000256" key="1">
    <source>
        <dbReference type="ARBA" id="ARBA00022679"/>
    </source>
</evidence>
<keyword evidence="2" id="KW-0489">Methyltransferase</keyword>
<proteinExistence type="inferred from homology"/>
<dbReference type="Proteomes" id="UP001562354">
    <property type="component" value="Unassembled WGS sequence"/>
</dbReference>
<dbReference type="PROSITE" id="PS51685">
    <property type="entry name" value="SAM_MT_ERG6_SMT"/>
    <property type="match status" value="1"/>
</dbReference>
<comment type="similarity">
    <text evidence="2">Belongs to the class I-like SAM-binding methyltransferase superfamily. Erg6/SMT family.</text>
</comment>
<evidence type="ECO:0000313" key="4">
    <source>
        <dbReference type="EMBL" id="KAL1297651.1"/>
    </source>
</evidence>
<keyword evidence="5" id="KW-1185">Reference proteome</keyword>
<comment type="caution">
    <text evidence="4">The sequence shown here is derived from an EMBL/GenBank/DDBJ whole genome shotgun (WGS) entry which is preliminary data.</text>
</comment>
<dbReference type="PANTHER" id="PTHR44068">
    <property type="entry name" value="ZGC:194242"/>
    <property type="match status" value="1"/>
</dbReference>
<feature type="domain" description="SAM-dependent methyltransferase Erg6/SMT-type" evidence="3">
    <location>
        <begin position="1"/>
        <end position="117"/>
    </location>
</feature>
<reference evidence="4 5" key="1">
    <citation type="submission" date="2024-07" db="EMBL/GenBank/DDBJ databases">
        <title>Draft sequence of the Neodothiora populina.</title>
        <authorList>
            <person name="Drown D.D."/>
            <person name="Schuette U.S."/>
            <person name="Buechlein A.B."/>
            <person name="Rusch D.R."/>
            <person name="Winton L.W."/>
            <person name="Adams G.A."/>
        </authorList>
    </citation>
    <scope>NUCLEOTIDE SEQUENCE [LARGE SCALE GENOMIC DNA]</scope>
    <source>
        <strain evidence="4 5">CPC 39397</strain>
    </source>
</reference>
<dbReference type="Pfam" id="PF08498">
    <property type="entry name" value="Sterol_MT_C"/>
    <property type="match status" value="1"/>
</dbReference>
<dbReference type="InterPro" id="IPR050447">
    <property type="entry name" value="Erg6_SMT_methyltransf"/>
</dbReference>
<dbReference type="InterPro" id="IPR030384">
    <property type="entry name" value="MeTrfase_SMT"/>
</dbReference>
<dbReference type="InterPro" id="IPR013705">
    <property type="entry name" value="Sterol_MeTrfase_C"/>
</dbReference>
<protein>
    <recommendedName>
        <fullName evidence="3">SAM-dependent methyltransferase Erg6/SMT-type domain-containing protein</fullName>
    </recommendedName>
</protein>
<dbReference type="EMBL" id="JBFMKM010000014">
    <property type="protein sequence ID" value="KAL1297651.1"/>
    <property type="molecule type" value="Genomic_DNA"/>
</dbReference>
<keyword evidence="2" id="KW-0949">S-adenosyl-L-methionine</keyword>
<evidence type="ECO:0000256" key="2">
    <source>
        <dbReference type="PROSITE-ProRule" id="PRU01022"/>
    </source>
</evidence>
<sequence>MTTRATAEAAMRAAGFIVEHLEDLAERKGNDIKPWYAPLTGEWSHAYGLWDIMSCLRLTKLGKWSIESLLAVLETIRMAPPGTRRTAKELAAGADALVAGSSEGLFTPMYLMIGKKPL</sequence>
<evidence type="ECO:0000313" key="5">
    <source>
        <dbReference type="Proteomes" id="UP001562354"/>
    </source>
</evidence>
<dbReference type="GeneID" id="95979905"/>
<keyword evidence="1 2" id="KW-0808">Transferase</keyword>
<organism evidence="4 5">
    <name type="scientific">Neodothiora populina</name>
    <dbReference type="NCBI Taxonomy" id="2781224"/>
    <lineage>
        <taxon>Eukaryota</taxon>
        <taxon>Fungi</taxon>
        <taxon>Dikarya</taxon>
        <taxon>Ascomycota</taxon>
        <taxon>Pezizomycotina</taxon>
        <taxon>Dothideomycetes</taxon>
        <taxon>Dothideomycetidae</taxon>
        <taxon>Dothideales</taxon>
        <taxon>Dothioraceae</taxon>
        <taxon>Neodothiora</taxon>
    </lineage>
</organism>
<evidence type="ECO:0000259" key="3">
    <source>
        <dbReference type="PROSITE" id="PS51685"/>
    </source>
</evidence>